<protein>
    <submittedName>
        <fullName evidence="3">Uncharacterized protein</fullName>
    </submittedName>
</protein>
<dbReference type="Proteomes" id="UP000605846">
    <property type="component" value="Unassembled WGS sequence"/>
</dbReference>
<dbReference type="SUPFAM" id="SSF51735">
    <property type="entry name" value="NAD(P)-binding Rossmann-fold domains"/>
    <property type="match status" value="1"/>
</dbReference>
<evidence type="ECO:0000313" key="4">
    <source>
        <dbReference type="Proteomes" id="UP000605846"/>
    </source>
</evidence>
<keyword evidence="4" id="KW-1185">Reference proteome</keyword>
<dbReference type="GO" id="GO:0016491">
    <property type="term" value="F:oxidoreductase activity"/>
    <property type="evidence" value="ECO:0007669"/>
    <property type="project" value="TreeGrafter"/>
</dbReference>
<accession>A0A8H7ELU1</accession>
<dbReference type="Pfam" id="PF01408">
    <property type="entry name" value="GFO_IDH_MocA"/>
    <property type="match status" value="1"/>
</dbReference>
<dbReference type="Pfam" id="PF02894">
    <property type="entry name" value="GFO_IDH_MocA_C"/>
    <property type="match status" value="1"/>
</dbReference>
<dbReference type="Gene3D" id="3.30.360.10">
    <property type="entry name" value="Dihydrodipicolinate Reductase, domain 2"/>
    <property type="match status" value="1"/>
</dbReference>
<gene>
    <name evidence="3" type="ORF">EC973_004322</name>
</gene>
<dbReference type="GO" id="GO:0000166">
    <property type="term" value="F:nucleotide binding"/>
    <property type="evidence" value="ECO:0007669"/>
    <property type="project" value="InterPro"/>
</dbReference>
<organism evidence="3 4">
    <name type="scientific">Apophysomyces ossiformis</name>
    <dbReference type="NCBI Taxonomy" id="679940"/>
    <lineage>
        <taxon>Eukaryota</taxon>
        <taxon>Fungi</taxon>
        <taxon>Fungi incertae sedis</taxon>
        <taxon>Mucoromycota</taxon>
        <taxon>Mucoromycotina</taxon>
        <taxon>Mucoromycetes</taxon>
        <taxon>Mucorales</taxon>
        <taxon>Mucorineae</taxon>
        <taxon>Mucoraceae</taxon>
        <taxon>Apophysomyces</taxon>
    </lineage>
</organism>
<sequence length="348" mass="37547">MSAPIKIGIIGTGIFAYRHLRAYQAVGEDKFQAGIPKSAIYANFLDLIQDPNVEVVDVIVPIQYNKEIVNAAIAANKHVIIEKPIGKMTKLKGSRKTFLAHLAVLGSLAHNVESAREIVLAAREAKTVVAIAENWAYHPLVNTVADFVSKGGIGEIINFTYDSARPYNANSPYLATKWRQSPEHPGGYLSDGGVHDLAHLIPILGRFKAVSAFATKRHSIHAAEDTLATTIQLANGGVGVANFTFCTADVKRMQLEVHGTTGTIRLVDDTHLEVLDASGKPASIDGLLNEAKKTKFEDVEGEMANLYDAIRNGAQLGITPDEAFHSLAFFAAALESVESRQVVELALV</sequence>
<evidence type="ECO:0000313" key="3">
    <source>
        <dbReference type="EMBL" id="KAF7721672.1"/>
    </source>
</evidence>
<dbReference type="InterPro" id="IPR000683">
    <property type="entry name" value="Gfo/Idh/MocA-like_OxRdtase_N"/>
</dbReference>
<comment type="caution">
    <text evidence="3">The sequence shown here is derived from an EMBL/GenBank/DDBJ whole genome shotgun (WGS) entry which is preliminary data.</text>
</comment>
<feature type="domain" description="Gfo/Idh/MocA-like oxidoreductase C-terminal" evidence="2">
    <location>
        <begin position="148"/>
        <end position="345"/>
    </location>
</feature>
<name>A0A8H7ELU1_9FUNG</name>
<dbReference type="PANTHER" id="PTHR42840">
    <property type="entry name" value="NAD(P)-BINDING ROSSMANN-FOLD SUPERFAMILY PROTEIN-RELATED"/>
    <property type="match status" value="1"/>
</dbReference>
<dbReference type="SUPFAM" id="SSF55347">
    <property type="entry name" value="Glyceraldehyde-3-phosphate dehydrogenase-like, C-terminal domain"/>
    <property type="match status" value="1"/>
</dbReference>
<dbReference type="GO" id="GO:0005737">
    <property type="term" value="C:cytoplasm"/>
    <property type="evidence" value="ECO:0007669"/>
    <property type="project" value="TreeGrafter"/>
</dbReference>
<reference evidence="3" key="1">
    <citation type="submission" date="2020-01" db="EMBL/GenBank/DDBJ databases">
        <title>Genome Sequencing of Three Apophysomyces-Like Fungal Strains Confirms a Novel Fungal Genus in the Mucoromycota with divergent Burkholderia-like Endosymbiotic Bacteria.</title>
        <authorList>
            <person name="Stajich J.E."/>
            <person name="Macias A.M."/>
            <person name="Carter-House D."/>
            <person name="Lovett B."/>
            <person name="Kasson L.R."/>
            <person name="Berry K."/>
            <person name="Grigoriev I."/>
            <person name="Chang Y."/>
            <person name="Spatafora J."/>
            <person name="Kasson M.T."/>
        </authorList>
    </citation>
    <scope>NUCLEOTIDE SEQUENCE</scope>
    <source>
        <strain evidence="3">NRRL A-21654</strain>
    </source>
</reference>
<dbReference type="OrthoDB" id="64915at2759"/>
<dbReference type="InterPro" id="IPR036291">
    <property type="entry name" value="NAD(P)-bd_dom_sf"/>
</dbReference>
<dbReference type="EMBL" id="JABAYA010000244">
    <property type="protein sequence ID" value="KAF7721672.1"/>
    <property type="molecule type" value="Genomic_DNA"/>
</dbReference>
<dbReference type="InterPro" id="IPR004104">
    <property type="entry name" value="Gfo/Idh/MocA-like_OxRdtase_C"/>
</dbReference>
<evidence type="ECO:0000259" key="2">
    <source>
        <dbReference type="Pfam" id="PF02894"/>
    </source>
</evidence>
<evidence type="ECO:0000259" key="1">
    <source>
        <dbReference type="Pfam" id="PF01408"/>
    </source>
</evidence>
<dbReference type="AlphaFoldDB" id="A0A8H7ELU1"/>
<proteinExistence type="predicted"/>
<dbReference type="GO" id="GO:0006740">
    <property type="term" value="P:NADPH regeneration"/>
    <property type="evidence" value="ECO:0007669"/>
    <property type="project" value="TreeGrafter"/>
</dbReference>
<dbReference type="Gene3D" id="3.40.50.720">
    <property type="entry name" value="NAD(P)-binding Rossmann-like Domain"/>
    <property type="match status" value="1"/>
</dbReference>
<feature type="domain" description="Gfo/Idh/MocA-like oxidoreductase N-terminal" evidence="1">
    <location>
        <begin position="5"/>
        <end position="85"/>
    </location>
</feature>
<dbReference type="PANTHER" id="PTHR42840:SF5">
    <property type="entry name" value="NAD(P)-BINDING ROSSMANN-FOLD SUPERFAMILY PROTEIN"/>
    <property type="match status" value="1"/>
</dbReference>